<feature type="domain" description="DUF397" evidence="1">
    <location>
        <begin position="29"/>
        <end position="70"/>
    </location>
</feature>
<dbReference type="InterPro" id="IPR007278">
    <property type="entry name" value="DUF397"/>
</dbReference>
<dbReference type="EMBL" id="JBHTMK010000068">
    <property type="protein sequence ID" value="MFD1373446.1"/>
    <property type="molecule type" value="Genomic_DNA"/>
</dbReference>
<keyword evidence="3" id="KW-1185">Reference proteome</keyword>
<reference evidence="3" key="1">
    <citation type="journal article" date="2019" name="Int. J. Syst. Evol. Microbiol.">
        <title>The Global Catalogue of Microorganisms (GCM) 10K type strain sequencing project: providing services to taxonomists for standard genome sequencing and annotation.</title>
        <authorList>
            <consortium name="The Broad Institute Genomics Platform"/>
            <consortium name="The Broad Institute Genome Sequencing Center for Infectious Disease"/>
            <person name="Wu L."/>
            <person name="Ma J."/>
        </authorList>
    </citation>
    <scope>NUCLEOTIDE SEQUENCE [LARGE SCALE GENOMIC DNA]</scope>
    <source>
        <strain evidence="3">CCM 7526</strain>
    </source>
</reference>
<protein>
    <submittedName>
        <fullName evidence="2">DUF397 domain-containing protein</fullName>
    </submittedName>
</protein>
<organism evidence="2 3">
    <name type="scientific">Actinoplanes sichuanensis</name>
    <dbReference type="NCBI Taxonomy" id="512349"/>
    <lineage>
        <taxon>Bacteria</taxon>
        <taxon>Bacillati</taxon>
        <taxon>Actinomycetota</taxon>
        <taxon>Actinomycetes</taxon>
        <taxon>Micromonosporales</taxon>
        <taxon>Micromonosporaceae</taxon>
        <taxon>Actinoplanes</taxon>
    </lineage>
</organism>
<dbReference type="Proteomes" id="UP001597183">
    <property type="component" value="Unassembled WGS sequence"/>
</dbReference>
<comment type="caution">
    <text evidence="2">The sequence shown here is derived from an EMBL/GenBank/DDBJ whole genome shotgun (WGS) entry which is preliminary data.</text>
</comment>
<dbReference type="RefSeq" id="WP_317795327.1">
    <property type="nucleotide sequence ID" value="NZ_AP028461.1"/>
</dbReference>
<proteinExistence type="predicted"/>
<evidence type="ECO:0000259" key="1">
    <source>
        <dbReference type="Pfam" id="PF04149"/>
    </source>
</evidence>
<accession>A0ABW4ATD8</accession>
<gene>
    <name evidence="2" type="ORF">ACFQ5G_49650</name>
</gene>
<evidence type="ECO:0000313" key="2">
    <source>
        <dbReference type="EMBL" id="MFD1373446.1"/>
    </source>
</evidence>
<evidence type="ECO:0000313" key="3">
    <source>
        <dbReference type="Proteomes" id="UP001597183"/>
    </source>
</evidence>
<dbReference type="Pfam" id="PF04149">
    <property type="entry name" value="DUF397"/>
    <property type="match status" value="1"/>
</dbReference>
<sequence>MANDDLYSVEVEDEAFRKLCGGNGLTLEGCVSIAEIPEHEGAFAIRDSKLGASSPTLRFSKAEMDDFFAAFSGDGAA</sequence>
<name>A0ABW4ATD8_9ACTN</name>